<name>A0ABS9TH20_9PSEU</name>
<dbReference type="RefSeq" id="WP_241038156.1">
    <property type="nucleotide sequence ID" value="NZ_BAAAJF010000019.1"/>
</dbReference>
<evidence type="ECO:0000313" key="2">
    <source>
        <dbReference type="EMBL" id="MCH6167678.1"/>
    </source>
</evidence>
<dbReference type="GO" id="GO:0016787">
    <property type="term" value="F:hydrolase activity"/>
    <property type="evidence" value="ECO:0007669"/>
    <property type="project" value="UniProtKB-KW"/>
</dbReference>
<proteinExistence type="predicted"/>
<comment type="caution">
    <text evidence="2">The sequence shown here is derived from an EMBL/GenBank/DDBJ whole genome shotgun (WGS) entry which is preliminary data.</text>
</comment>
<dbReference type="Gene3D" id="3.40.50.1820">
    <property type="entry name" value="alpha/beta hydrolase"/>
    <property type="match status" value="1"/>
</dbReference>
<dbReference type="SUPFAM" id="SSF53474">
    <property type="entry name" value="alpha/beta-Hydrolases"/>
    <property type="match status" value="1"/>
</dbReference>
<dbReference type="InterPro" id="IPR029058">
    <property type="entry name" value="AB_hydrolase_fold"/>
</dbReference>
<dbReference type="InterPro" id="IPR050228">
    <property type="entry name" value="Carboxylesterase_BioH"/>
</dbReference>
<dbReference type="Proteomes" id="UP001299970">
    <property type="component" value="Unassembled WGS sequence"/>
</dbReference>
<dbReference type="Pfam" id="PF12697">
    <property type="entry name" value="Abhydrolase_6"/>
    <property type="match status" value="1"/>
</dbReference>
<protein>
    <submittedName>
        <fullName evidence="2">Alpha/beta hydrolase</fullName>
    </submittedName>
</protein>
<keyword evidence="2" id="KW-0378">Hydrolase</keyword>
<dbReference type="EMBL" id="JAKXMK010000015">
    <property type="protein sequence ID" value="MCH6167678.1"/>
    <property type="molecule type" value="Genomic_DNA"/>
</dbReference>
<sequence length="265" mass="27852">MQGAVPKRTTSADGTPIGWRQLGTGPAIVIAHGAMSTGEQWLPVAEILAEHNTVMLVDRRGRGLSGDAPDYDLSTELADLDAVLAVAGPGATVIGHSYGAIIAAAAAAAGADISALVLYEPPLPVVDLIAANACTSCARAVEAGEHERALSIMLADIVHMDESDVGDLRRSPMWERMVDLVPTLPRELGVINGLAGDLDRFTTIQQRTLLLLGEVTAQYQRDATRFLVERLPAATRLEIPEQAHFAHVAVPGTVADAVRSFLGGA</sequence>
<dbReference type="InterPro" id="IPR000073">
    <property type="entry name" value="AB_hydrolase_1"/>
</dbReference>
<accession>A0ABS9TH20</accession>
<organism evidence="2 3">
    <name type="scientific">Pseudonocardia alaniniphila</name>
    <dbReference type="NCBI Taxonomy" id="75291"/>
    <lineage>
        <taxon>Bacteria</taxon>
        <taxon>Bacillati</taxon>
        <taxon>Actinomycetota</taxon>
        <taxon>Actinomycetes</taxon>
        <taxon>Pseudonocardiales</taxon>
        <taxon>Pseudonocardiaceae</taxon>
        <taxon>Pseudonocardia</taxon>
    </lineage>
</organism>
<feature type="domain" description="AB hydrolase-1" evidence="1">
    <location>
        <begin position="28"/>
        <end position="257"/>
    </location>
</feature>
<gene>
    <name evidence="2" type="ORF">MMF94_18485</name>
</gene>
<dbReference type="PANTHER" id="PTHR43194:SF2">
    <property type="entry name" value="PEROXISOMAL MEMBRANE PROTEIN LPX1"/>
    <property type="match status" value="1"/>
</dbReference>
<keyword evidence="3" id="KW-1185">Reference proteome</keyword>
<evidence type="ECO:0000313" key="3">
    <source>
        <dbReference type="Proteomes" id="UP001299970"/>
    </source>
</evidence>
<reference evidence="2 3" key="1">
    <citation type="submission" date="2022-03" db="EMBL/GenBank/DDBJ databases">
        <title>Pseudonocardia alaer sp. nov., a novel actinomycete isolated from reed forest soil.</title>
        <authorList>
            <person name="Wang L."/>
        </authorList>
    </citation>
    <scope>NUCLEOTIDE SEQUENCE [LARGE SCALE GENOMIC DNA]</scope>
    <source>
        <strain evidence="2 3">Y-16303</strain>
    </source>
</reference>
<evidence type="ECO:0000259" key="1">
    <source>
        <dbReference type="Pfam" id="PF12697"/>
    </source>
</evidence>
<dbReference type="PANTHER" id="PTHR43194">
    <property type="entry name" value="HYDROLASE ALPHA/BETA FOLD FAMILY"/>
    <property type="match status" value="1"/>
</dbReference>